<evidence type="ECO:0000313" key="4">
    <source>
        <dbReference type="EMBL" id="BAF36287.1"/>
    </source>
</evidence>
<name>A0A8Y2_IPOTF</name>
<protein>
    <recommendedName>
        <fullName evidence="5">Transposase-associated domain-containing protein</fullName>
    </recommendedName>
</protein>
<dbReference type="Pfam" id="PF13963">
    <property type="entry name" value="Transpos_assoc"/>
    <property type="match status" value="1"/>
</dbReference>
<dbReference type="InterPro" id="IPR004242">
    <property type="entry name" value="Transposase_21"/>
</dbReference>
<evidence type="ECO:0008006" key="5">
    <source>
        <dbReference type="Google" id="ProtNLM"/>
    </source>
</evidence>
<accession>A0A8Y2</accession>
<dbReference type="InterPro" id="IPR029480">
    <property type="entry name" value="Transpos_assoc"/>
</dbReference>
<dbReference type="Pfam" id="PF02992">
    <property type="entry name" value="Transposase_21"/>
    <property type="match status" value="1"/>
</dbReference>
<reference evidence="4" key="1">
    <citation type="journal article" date="2007" name="Sex. Plant Reprod.">
        <title>Physical size of the S locus region defined by genetic recombination and genome sequencing in Ipomoea trifida, Convolvulaceae.</title>
        <authorList>
            <person name="Rahman M.H."/>
            <person name="Tsuchiya T."/>
            <person name="Suwabe K."/>
            <person name="Kohori J."/>
            <person name="Tomita R.N."/>
            <person name="Kagaya Y."/>
            <person name="Kobayashi I."/>
            <person name="Kakeda K."/>
            <person name="Kowyama Y."/>
        </authorList>
    </citation>
    <scope>NUCLEOTIDE SEQUENCE</scope>
</reference>
<dbReference type="PANTHER" id="PTHR10775:SF193">
    <property type="entry name" value="DUF4216 DOMAIN-CONTAINING PROTEIN"/>
    <property type="match status" value="1"/>
</dbReference>
<sequence length="853" mass="99598">MKQCKMYPVIHFIKYHLNSKTENNTAYQNHHPQQLYKEEKRIMLGLPYIATRKYEVYMDSIPEHRKWMYNRLSPGKRGYTDEFLAGVEEFVNYACTLPVYESTNTIRCPCSKCKNRVHLSADEVRVHLYKKGFEPYYWVWTCHGEPIPTVNEQFQETRNESNQYETMVFDVGGSSFIPFNVLNNQEEDPHTSAKDFYDLLSTARQPLSPSCVEETELSYALKMMNIKATFNIPQLAMDQIFEYNKHIMGSDNRVPSRYYDSEKLISKLGLAHEKIDCCINSCMLYYKSDINDRQCKFCGEPRFKPRSPNCTRGKEVPKKRMHYLPLIPRLQRLYASPSSAEHMRWHYENRRQPGVMCHPSDGEAWKHFDSQYPDFGADPRNVRLGLCADGFSPFGLNAKSYSCWPVMVVPYNLPPSMCMTPPYTFLTCIIPGEHNPKANIDVYLQPLIDELQLLWETGVLTYDVSLQQNFMMRAMLMWTINDFPAYGMLSGWQTAGKLACPYCNHYTKSFYLKNGRKTCWFDCHRQFLPMDHPFRRNRDSFIKQRVEKSRPPRIWTGEELLANVLMFPKITDGPIGRLEGFGCSHNWKKRSIFWDLPYWKDNLLRHNLDVMHIEKNVFDNIFYTVMDVKGTRKNKDTPATRLDIKEFQTEQHCIRKSTNNFGVSIKGTSLSHGDSLFFGTLKEIVEVEYPNIPLKKVVLFNCEWFDPTPNTGTNLNSDSGLAEVHSRKRYRKYDPFIIAQNACQVCYIPYPRSIREKLNWWVVLNVRPRGTIDNAYKHIETYQQDSIHVPTNDVSVVQEEVEELLHVPVVLTEVNVHPISGPDELDDQNEIEDDGEETDQEVVLEDTDDGEDE</sequence>
<dbReference type="Pfam" id="PF13952">
    <property type="entry name" value="DUF4216"/>
    <property type="match status" value="1"/>
</dbReference>
<evidence type="ECO:0000259" key="3">
    <source>
        <dbReference type="Pfam" id="PF13963"/>
    </source>
</evidence>
<dbReference type="InterPro" id="IPR025312">
    <property type="entry name" value="DUF4216"/>
</dbReference>
<feature type="region of interest" description="Disordered" evidence="1">
    <location>
        <begin position="817"/>
        <end position="853"/>
    </location>
</feature>
<feature type="compositionally biased region" description="Acidic residues" evidence="1">
    <location>
        <begin position="823"/>
        <end position="853"/>
    </location>
</feature>
<evidence type="ECO:0000259" key="2">
    <source>
        <dbReference type="Pfam" id="PF13952"/>
    </source>
</evidence>
<organism evidence="4">
    <name type="scientific">Ipomoea trifida</name>
    <name type="common">Morning glory</name>
    <dbReference type="NCBI Taxonomy" id="35884"/>
    <lineage>
        <taxon>Eukaryota</taxon>
        <taxon>Viridiplantae</taxon>
        <taxon>Streptophyta</taxon>
        <taxon>Embryophyta</taxon>
        <taxon>Tracheophyta</taxon>
        <taxon>Spermatophyta</taxon>
        <taxon>Magnoliopsida</taxon>
        <taxon>eudicotyledons</taxon>
        <taxon>Gunneridae</taxon>
        <taxon>Pentapetalae</taxon>
        <taxon>asterids</taxon>
        <taxon>lamiids</taxon>
        <taxon>Solanales</taxon>
        <taxon>Convolvulaceae</taxon>
        <taxon>Ipomoeeae</taxon>
        <taxon>Ipomoea</taxon>
    </lineage>
</organism>
<feature type="domain" description="Transposase-associated" evidence="3">
    <location>
        <begin position="65"/>
        <end position="145"/>
    </location>
</feature>
<dbReference type="AlphaFoldDB" id="A0A8Y2"/>
<feature type="domain" description="DUF4216" evidence="2">
    <location>
        <begin position="686"/>
        <end position="763"/>
    </location>
</feature>
<proteinExistence type="predicted"/>
<dbReference type="EMBL" id="AB263748">
    <property type="protein sequence ID" value="BAF36287.1"/>
    <property type="molecule type" value="Genomic_DNA"/>
</dbReference>
<evidence type="ECO:0000256" key="1">
    <source>
        <dbReference type="SAM" id="MobiDB-lite"/>
    </source>
</evidence>
<dbReference type="PANTHER" id="PTHR10775">
    <property type="entry name" value="OS08G0208400 PROTEIN"/>
    <property type="match status" value="1"/>
</dbReference>